<proteinExistence type="predicted"/>
<gene>
    <name evidence="2" type="ORF">DKW60_16685</name>
</gene>
<dbReference type="RefSeq" id="WP_109838801.1">
    <property type="nucleotide sequence ID" value="NZ_QGKM01000055.1"/>
</dbReference>
<feature type="signal peptide" evidence="1">
    <location>
        <begin position="1"/>
        <end position="19"/>
    </location>
</feature>
<dbReference type="Gene3D" id="2.60.40.1890">
    <property type="entry name" value="PCu(A)C copper chaperone"/>
    <property type="match status" value="1"/>
</dbReference>
<organism evidence="2 3">
    <name type="scientific">Leucothrix pacifica</name>
    <dbReference type="NCBI Taxonomy" id="1247513"/>
    <lineage>
        <taxon>Bacteria</taxon>
        <taxon>Pseudomonadati</taxon>
        <taxon>Pseudomonadota</taxon>
        <taxon>Gammaproteobacteria</taxon>
        <taxon>Thiotrichales</taxon>
        <taxon>Thiotrichaceae</taxon>
        <taxon>Leucothrix</taxon>
    </lineage>
</organism>
<dbReference type="Proteomes" id="UP000245539">
    <property type="component" value="Unassembled WGS sequence"/>
</dbReference>
<dbReference type="InterPro" id="IPR058248">
    <property type="entry name" value="Lxx211020-like"/>
</dbReference>
<dbReference type="SUPFAM" id="SSF110087">
    <property type="entry name" value="DR1885-like metal-binding protein"/>
    <property type="match status" value="1"/>
</dbReference>
<keyword evidence="3" id="KW-1185">Reference proteome</keyword>
<dbReference type="PANTHER" id="PTHR36302:SF1">
    <property type="entry name" value="COPPER CHAPERONE PCU(A)C"/>
    <property type="match status" value="1"/>
</dbReference>
<evidence type="ECO:0000256" key="1">
    <source>
        <dbReference type="SAM" id="SignalP"/>
    </source>
</evidence>
<reference evidence="2 3" key="1">
    <citation type="submission" date="2018-05" db="EMBL/GenBank/DDBJ databases">
        <title>Leucothrix arctica sp. nov., isolated from Arctic seawater.</title>
        <authorList>
            <person name="Choi A."/>
            <person name="Baek K."/>
        </authorList>
    </citation>
    <scope>NUCLEOTIDE SEQUENCE [LARGE SCALE GENOMIC DNA]</scope>
    <source>
        <strain evidence="2 3">JCM 18388</strain>
    </source>
</reference>
<dbReference type="InterPro" id="IPR036182">
    <property type="entry name" value="PCuAC_sf"/>
</dbReference>
<name>A0A317C6Y9_9GAMM</name>
<dbReference type="EMBL" id="QGKM01000055">
    <property type="protein sequence ID" value="PWQ94406.1"/>
    <property type="molecule type" value="Genomic_DNA"/>
</dbReference>
<feature type="chain" id="PRO_5016419510" description="Copper chaperone PCu(A)C" evidence="1">
    <location>
        <begin position="20"/>
        <end position="152"/>
    </location>
</feature>
<sequence>MKYYLTCLFFVLLNNTVLAEPYKVGDLIVDSPYARSTPPLASVGGGFMTIINNGSEDDTLISGETTFSEAFEIHEVSMADGVMKMAELDGGLLVPAGETVELKPGSYHLMFVTLTEQLKPEERRKATLVFKKAGEVEVEFVVRDILKMNHSE</sequence>
<comment type="caution">
    <text evidence="2">The sequence shown here is derived from an EMBL/GenBank/DDBJ whole genome shotgun (WGS) entry which is preliminary data.</text>
</comment>
<accession>A0A317C6Y9</accession>
<dbReference type="AlphaFoldDB" id="A0A317C6Y9"/>
<keyword evidence="1" id="KW-0732">Signal</keyword>
<dbReference type="InterPro" id="IPR007410">
    <property type="entry name" value="LpqE-like"/>
</dbReference>
<evidence type="ECO:0000313" key="2">
    <source>
        <dbReference type="EMBL" id="PWQ94406.1"/>
    </source>
</evidence>
<protein>
    <recommendedName>
        <fullName evidence="4">Copper chaperone PCu(A)C</fullName>
    </recommendedName>
</protein>
<evidence type="ECO:0008006" key="4">
    <source>
        <dbReference type="Google" id="ProtNLM"/>
    </source>
</evidence>
<evidence type="ECO:0000313" key="3">
    <source>
        <dbReference type="Proteomes" id="UP000245539"/>
    </source>
</evidence>
<dbReference type="PANTHER" id="PTHR36302">
    <property type="entry name" value="BLR7088 PROTEIN"/>
    <property type="match status" value="1"/>
</dbReference>
<dbReference type="OrthoDB" id="9796962at2"/>
<dbReference type="Pfam" id="PF04314">
    <property type="entry name" value="PCuAC"/>
    <property type="match status" value="1"/>
</dbReference>